<gene>
    <name evidence="1" type="ORF">ORV05_05065</name>
</gene>
<dbReference type="RefSeq" id="WP_268757291.1">
    <property type="nucleotide sequence ID" value="NZ_CP113836.1"/>
</dbReference>
<dbReference type="Proteomes" id="UP001163203">
    <property type="component" value="Chromosome"/>
</dbReference>
<accession>A0ABY7B8V5</accession>
<sequence length="84" mass="8774">MDNVAQLKAALQQINDQVQALPTIVVGDGFMQGSASFCSLTQGMTHPAVIAAQHTFQEAANIGSGIIALASMMEEAVDNTIEVL</sequence>
<reference evidence="1" key="1">
    <citation type="submission" date="2022-11" db="EMBL/GenBank/DDBJ databases">
        <authorList>
            <person name="Mo P."/>
        </authorList>
    </citation>
    <scope>NUCLEOTIDE SEQUENCE</scope>
    <source>
        <strain evidence="1">HUAS 11-8</strain>
    </source>
</reference>
<evidence type="ECO:0000313" key="1">
    <source>
        <dbReference type="EMBL" id="WAL67163.1"/>
    </source>
</evidence>
<dbReference type="EMBL" id="CP113836">
    <property type="protein sequence ID" value="WAL67163.1"/>
    <property type="molecule type" value="Genomic_DNA"/>
</dbReference>
<organism evidence="1 2">
    <name type="scientific">Amycolatopsis cynarae</name>
    <dbReference type="NCBI Taxonomy" id="2995223"/>
    <lineage>
        <taxon>Bacteria</taxon>
        <taxon>Bacillati</taxon>
        <taxon>Actinomycetota</taxon>
        <taxon>Actinomycetes</taxon>
        <taxon>Pseudonocardiales</taxon>
        <taxon>Pseudonocardiaceae</taxon>
        <taxon>Amycolatopsis</taxon>
    </lineage>
</organism>
<keyword evidence="2" id="KW-1185">Reference proteome</keyword>
<evidence type="ECO:0000313" key="2">
    <source>
        <dbReference type="Proteomes" id="UP001163203"/>
    </source>
</evidence>
<evidence type="ECO:0008006" key="3">
    <source>
        <dbReference type="Google" id="ProtNLM"/>
    </source>
</evidence>
<name>A0ABY7B8V5_9PSEU</name>
<protein>
    <recommendedName>
        <fullName evidence="3">Glycerol kinase</fullName>
    </recommendedName>
</protein>
<proteinExistence type="predicted"/>